<gene>
    <name evidence="2" type="ORF">CRG98_000963</name>
</gene>
<sequence length="255" mass="29671">MAQALKIVDLPTNEEEDASEPIPFTLLLKPFGFKPLPPKAIIPRLLQAWNIRKGVTITPKKYADDILTCIFKDKKDMLFVERDRAWSSQGAHLMTSRWDKGKSLEEIPFDSVTFWVQLRGIPPEMIYKKNITRLAERARQVIDIDWKDSPSFPKWYVTPRALIKIPVAKPLCLGRLFNWKSGALTWVYFKYEHLKTFCYDCGILGHDQAHCASETSPNPNLYGPWLRFDPNPTYQFLRLPSSRQKTYHRPLTTPY</sequence>
<dbReference type="PANTHER" id="PTHR31286">
    <property type="entry name" value="GLYCINE-RICH CELL WALL STRUCTURAL PROTEIN 1.8-LIKE"/>
    <property type="match status" value="1"/>
</dbReference>
<comment type="caution">
    <text evidence="2">The sequence shown here is derived from an EMBL/GenBank/DDBJ whole genome shotgun (WGS) entry which is preliminary data.</text>
</comment>
<reference evidence="2 3" key="1">
    <citation type="submission" date="2017-11" db="EMBL/GenBank/DDBJ databases">
        <title>De-novo sequencing of pomegranate (Punica granatum L.) genome.</title>
        <authorList>
            <person name="Akparov Z."/>
            <person name="Amiraslanov A."/>
            <person name="Hajiyeva S."/>
            <person name="Abbasov M."/>
            <person name="Kaur K."/>
            <person name="Hamwieh A."/>
            <person name="Solovyev V."/>
            <person name="Salamov A."/>
            <person name="Braich B."/>
            <person name="Kosarev P."/>
            <person name="Mahmoud A."/>
            <person name="Hajiyev E."/>
            <person name="Babayeva S."/>
            <person name="Izzatullayeva V."/>
            <person name="Mammadov A."/>
            <person name="Mammadov A."/>
            <person name="Sharifova S."/>
            <person name="Ojaghi J."/>
            <person name="Eynullazada K."/>
            <person name="Bayramov B."/>
            <person name="Abdulazimova A."/>
            <person name="Shahmuradov I."/>
        </authorList>
    </citation>
    <scope>NUCLEOTIDE SEQUENCE [LARGE SCALE GENOMIC DNA]</scope>
    <source>
        <strain evidence="3">cv. AG2017</strain>
        <tissue evidence="2">Leaf</tissue>
    </source>
</reference>
<dbReference type="EMBL" id="PGOL01000038">
    <property type="protein sequence ID" value="PKI78586.1"/>
    <property type="molecule type" value="Genomic_DNA"/>
</dbReference>
<dbReference type="AlphaFoldDB" id="A0A2I0LED5"/>
<evidence type="ECO:0000259" key="1">
    <source>
        <dbReference type="Pfam" id="PF14392"/>
    </source>
</evidence>
<keyword evidence="3" id="KW-1185">Reference proteome</keyword>
<name>A0A2I0LED5_PUNGR</name>
<dbReference type="InterPro" id="IPR025836">
    <property type="entry name" value="Zn_knuckle_CX2CX4HX4C"/>
</dbReference>
<dbReference type="Proteomes" id="UP000233551">
    <property type="component" value="Unassembled WGS sequence"/>
</dbReference>
<dbReference type="PANTHER" id="PTHR31286:SF167">
    <property type="entry name" value="OS09G0268800 PROTEIN"/>
    <property type="match status" value="1"/>
</dbReference>
<proteinExistence type="predicted"/>
<evidence type="ECO:0000313" key="3">
    <source>
        <dbReference type="Proteomes" id="UP000233551"/>
    </source>
</evidence>
<feature type="domain" description="Zinc knuckle CX2CX4HX4C" evidence="1">
    <location>
        <begin position="167"/>
        <end position="212"/>
    </location>
</feature>
<dbReference type="Pfam" id="PF14392">
    <property type="entry name" value="zf-CCHC_4"/>
    <property type="match status" value="1"/>
</dbReference>
<dbReference type="InterPro" id="IPR040256">
    <property type="entry name" value="At4g02000-like"/>
</dbReference>
<protein>
    <recommendedName>
        <fullName evidence="1">Zinc knuckle CX2CX4HX4C domain-containing protein</fullName>
    </recommendedName>
</protein>
<accession>A0A2I0LED5</accession>
<organism evidence="2 3">
    <name type="scientific">Punica granatum</name>
    <name type="common">Pomegranate</name>
    <dbReference type="NCBI Taxonomy" id="22663"/>
    <lineage>
        <taxon>Eukaryota</taxon>
        <taxon>Viridiplantae</taxon>
        <taxon>Streptophyta</taxon>
        <taxon>Embryophyta</taxon>
        <taxon>Tracheophyta</taxon>
        <taxon>Spermatophyta</taxon>
        <taxon>Magnoliopsida</taxon>
        <taxon>eudicotyledons</taxon>
        <taxon>Gunneridae</taxon>
        <taxon>Pentapetalae</taxon>
        <taxon>rosids</taxon>
        <taxon>malvids</taxon>
        <taxon>Myrtales</taxon>
        <taxon>Lythraceae</taxon>
        <taxon>Punica</taxon>
    </lineage>
</organism>
<evidence type="ECO:0000313" key="2">
    <source>
        <dbReference type="EMBL" id="PKI78586.1"/>
    </source>
</evidence>